<dbReference type="Proteomes" id="UP001234989">
    <property type="component" value="Chromosome 2"/>
</dbReference>
<accession>A0AAF0TCN3</accession>
<reference evidence="2" key="1">
    <citation type="submission" date="2023-08" db="EMBL/GenBank/DDBJ databases">
        <title>A de novo genome assembly of Solanum verrucosum Schlechtendal, a Mexican diploid species geographically isolated from the other diploid A-genome species in potato relatives.</title>
        <authorList>
            <person name="Hosaka K."/>
        </authorList>
    </citation>
    <scope>NUCLEOTIDE SEQUENCE</scope>
    <source>
        <tissue evidence="2">Young leaves</tissue>
    </source>
</reference>
<keyword evidence="3" id="KW-1185">Reference proteome</keyword>
<name>A0AAF0TCN3_SOLVR</name>
<evidence type="ECO:0000313" key="3">
    <source>
        <dbReference type="Proteomes" id="UP001234989"/>
    </source>
</evidence>
<dbReference type="EMBL" id="CP133613">
    <property type="protein sequence ID" value="WMV13584.1"/>
    <property type="molecule type" value="Genomic_DNA"/>
</dbReference>
<sequence length="51" mass="5752">MSASRTSSTKGKMFDPRRGHVADSTVSNLICRKLVGTPLRHELVSRRNLRK</sequence>
<evidence type="ECO:0000256" key="1">
    <source>
        <dbReference type="SAM" id="MobiDB-lite"/>
    </source>
</evidence>
<feature type="compositionally biased region" description="Polar residues" evidence="1">
    <location>
        <begin position="1"/>
        <end position="10"/>
    </location>
</feature>
<protein>
    <submittedName>
        <fullName evidence="2">Uncharacterized protein</fullName>
    </submittedName>
</protein>
<proteinExistence type="predicted"/>
<gene>
    <name evidence="2" type="ORF">MTR67_006969</name>
</gene>
<feature type="region of interest" description="Disordered" evidence="1">
    <location>
        <begin position="1"/>
        <end position="20"/>
    </location>
</feature>
<organism evidence="2 3">
    <name type="scientific">Solanum verrucosum</name>
    <dbReference type="NCBI Taxonomy" id="315347"/>
    <lineage>
        <taxon>Eukaryota</taxon>
        <taxon>Viridiplantae</taxon>
        <taxon>Streptophyta</taxon>
        <taxon>Embryophyta</taxon>
        <taxon>Tracheophyta</taxon>
        <taxon>Spermatophyta</taxon>
        <taxon>Magnoliopsida</taxon>
        <taxon>eudicotyledons</taxon>
        <taxon>Gunneridae</taxon>
        <taxon>Pentapetalae</taxon>
        <taxon>asterids</taxon>
        <taxon>lamiids</taxon>
        <taxon>Solanales</taxon>
        <taxon>Solanaceae</taxon>
        <taxon>Solanoideae</taxon>
        <taxon>Solaneae</taxon>
        <taxon>Solanum</taxon>
    </lineage>
</organism>
<evidence type="ECO:0000313" key="2">
    <source>
        <dbReference type="EMBL" id="WMV13584.1"/>
    </source>
</evidence>
<dbReference type="AlphaFoldDB" id="A0AAF0TCN3"/>